<accession>A0A5B7D347</accession>
<dbReference type="InterPro" id="IPR036249">
    <property type="entry name" value="Thioredoxin-like_sf"/>
</dbReference>
<evidence type="ECO:0000259" key="4">
    <source>
        <dbReference type="Pfam" id="PF08806"/>
    </source>
</evidence>
<keyword evidence="3" id="KW-0732">Signal</keyword>
<feature type="domain" description="Selenoprotein F/M" evidence="4">
    <location>
        <begin position="34"/>
        <end position="90"/>
    </location>
</feature>
<feature type="compositionally biased region" description="Basic and acidic residues" evidence="2">
    <location>
        <begin position="94"/>
        <end position="115"/>
    </location>
</feature>
<feature type="region of interest" description="Disordered" evidence="2">
    <location>
        <begin position="92"/>
        <end position="115"/>
    </location>
</feature>
<feature type="signal peptide" evidence="3">
    <location>
        <begin position="1"/>
        <end position="19"/>
    </location>
</feature>
<evidence type="ECO:0000313" key="6">
    <source>
        <dbReference type="Proteomes" id="UP000324222"/>
    </source>
</evidence>
<dbReference type="Pfam" id="PF08806">
    <property type="entry name" value="Sep15_SelM"/>
    <property type="match status" value="1"/>
</dbReference>
<dbReference type="InterPro" id="IPR014912">
    <property type="entry name" value="Sep15_SelM_dom"/>
</dbReference>
<evidence type="ECO:0000256" key="1">
    <source>
        <dbReference type="ARBA" id="ARBA00005742"/>
    </source>
</evidence>
<gene>
    <name evidence="5" type="primary">SelM_1</name>
    <name evidence="5" type="ORF">E2C01_009302</name>
</gene>
<dbReference type="OrthoDB" id="25165at2759"/>
<sequence>MAQGWLITLLLGAVCLALGEEVQDKGVAKARVEFLKQFYITCYHNTKFQHIGGAPPELLLLNKDDEVLERIDLKKLSQDEINQLMIKKGFYKKSSKEEDVPEEYREGPYVEKEEL</sequence>
<protein>
    <submittedName>
        <fullName evidence="5">Selenoprotein M</fullName>
    </submittedName>
</protein>
<comment type="caution">
    <text evidence="5">The sequence shown here is derived from an EMBL/GenBank/DDBJ whole genome shotgun (WGS) entry which is preliminary data.</text>
</comment>
<name>A0A5B7D347_PORTR</name>
<comment type="similarity">
    <text evidence="1">Belongs to the selenoprotein M/F family.</text>
</comment>
<reference evidence="5 6" key="1">
    <citation type="submission" date="2019-05" db="EMBL/GenBank/DDBJ databases">
        <title>Another draft genome of Portunus trituberculatus and its Hox gene families provides insights of decapod evolution.</title>
        <authorList>
            <person name="Jeong J.-H."/>
            <person name="Song I."/>
            <person name="Kim S."/>
            <person name="Choi T."/>
            <person name="Kim D."/>
            <person name="Ryu S."/>
            <person name="Kim W."/>
        </authorList>
    </citation>
    <scope>NUCLEOTIDE SEQUENCE [LARGE SCALE GENOMIC DNA]</scope>
    <source>
        <tissue evidence="5">Muscle</tissue>
    </source>
</reference>
<dbReference type="InterPro" id="IPR038219">
    <property type="entry name" value="Sep15/SelM_sf"/>
</dbReference>
<keyword evidence="6" id="KW-1185">Reference proteome</keyword>
<evidence type="ECO:0000256" key="3">
    <source>
        <dbReference type="SAM" id="SignalP"/>
    </source>
</evidence>
<dbReference type="Gene3D" id="3.40.30.50">
    <property type="entry name" value="Sep15/SelM thioredoxin-like domain, active-site redox motif"/>
    <property type="match status" value="1"/>
</dbReference>
<feature type="chain" id="PRO_5022798810" evidence="3">
    <location>
        <begin position="20"/>
        <end position="115"/>
    </location>
</feature>
<evidence type="ECO:0000256" key="2">
    <source>
        <dbReference type="SAM" id="MobiDB-lite"/>
    </source>
</evidence>
<evidence type="ECO:0000313" key="5">
    <source>
        <dbReference type="EMBL" id="MPC16477.1"/>
    </source>
</evidence>
<dbReference type="EMBL" id="VSRR010000509">
    <property type="protein sequence ID" value="MPC16477.1"/>
    <property type="molecule type" value="Genomic_DNA"/>
</dbReference>
<dbReference type="SUPFAM" id="SSF52833">
    <property type="entry name" value="Thioredoxin-like"/>
    <property type="match status" value="1"/>
</dbReference>
<organism evidence="5 6">
    <name type="scientific">Portunus trituberculatus</name>
    <name type="common">Swimming crab</name>
    <name type="synonym">Neptunus trituberculatus</name>
    <dbReference type="NCBI Taxonomy" id="210409"/>
    <lineage>
        <taxon>Eukaryota</taxon>
        <taxon>Metazoa</taxon>
        <taxon>Ecdysozoa</taxon>
        <taxon>Arthropoda</taxon>
        <taxon>Crustacea</taxon>
        <taxon>Multicrustacea</taxon>
        <taxon>Malacostraca</taxon>
        <taxon>Eumalacostraca</taxon>
        <taxon>Eucarida</taxon>
        <taxon>Decapoda</taxon>
        <taxon>Pleocyemata</taxon>
        <taxon>Brachyura</taxon>
        <taxon>Eubrachyura</taxon>
        <taxon>Portunoidea</taxon>
        <taxon>Portunidae</taxon>
        <taxon>Portuninae</taxon>
        <taxon>Portunus</taxon>
    </lineage>
</organism>
<dbReference type="AlphaFoldDB" id="A0A5B7D347"/>
<dbReference type="Proteomes" id="UP000324222">
    <property type="component" value="Unassembled WGS sequence"/>
</dbReference>
<proteinExistence type="inferred from homology"/>